<dbReference type="STRING" id="34060.B0181_04450"/>
<dbReference type="EMBL" id="UGQE01000001">
    <property type="protein sequence ID" value="STZ10681.1"/>
    <property type="molecule type" value="Genomic_DNA"/>
</dbReference>
<reference evidence="2 4" key="1">
    <citation type="submission" date="2017-02" db="EMBL/GenBank/DDBJ databases">
        <title>Draft genome sequence of Moraxella caviae CCUG 355 type strain.</title>
        <authorList>
            <person name="Engstrom-Jakobsson H."/>
            <person name="Salva-Serra F."/>
            <person name="Thorell K."/>
            <person name="Gonzales-Siles L."/>
            <person name="Karlsson R."/>
            <person name="Boulund F."/>
            <person name="Engstrand L."/>
            <person name="Moore E."/>
        </authorList>
    </citation>
    <scope>NUCLEOTIDE SEQUENCE [LARGE SCALE GENOMIC DNA]</scope>
    <source>
        <strain evidence="2 4">CCUG 355</strain>
    </source>
</reference>
<dbReference type="OrthoDB" id="6834370at2"/>
<gene>
    <name evidence="2" type="ORF">B0181_04450</name>
    <name evidence="3" type="ORF">NCTC10293_01036</name>
</gene>
<reference evidence="3 5" key="2">
    <citation type="submission" date="2018-06" db="EMBL/GenBank/DDBJ databases">
        <authorList>
            <consortium name="Pathogen Informatics"/>
            <person name="Doyle S."/>
        </authorList>
    </citation>
    <scope>NUCLEOTIDE SEQUENCE [LARGE SCALE GENOMIC DNA]</scope>
    <source>
        <strain evidence="3 5">NCTC10293</strain>
    </source>
</reference>
<evidence type="ECO:0000313" key="2">
    <source>
        <dbReference type="EMBL" id="OOR90846.1"/>
    </source>
</evidence>
<evidence type="ECO:0000313" key="3">
    <source>
        <dbReference type="EMBL" id="STZ10681.1"/>
    </source>
</evidence>
<dbReference type="AlphaFoldDB" id="A0A1T0A532"/>
<dbReference type="RefSeq" id="WP_078276276.1">
    <property type="nucleotide sequence ID" value="NZ_MUXU01000027.1"/>
</dbReference>
<protein>
    <submittedName>
        <fullName evidence="2">Chemotaxis protein</fullName>
    </submittedName>
</protein>
<evidence type="ECO:0000256" key="1">
    <source>
        <dbReference type="SAM" id="Coils"/>
    </source>
</evidence>
<sequence length="360" mass="37703">MPLPLLLAGAAIATVGAGIKKGYDGYQDKSKADNIVKASKERYEAAQEKLNQRNKLTSQTLEKLGELQLSIGQSFYEFQKLADELIGKINESSTQEIKVHIPSYKLQKIEGLALSATSYAGKLVGAGAAGGTAAYAVYGGVLALGAASTGTPIAALSGIAAKNAALAAIGGGSLASGGLGIAGGTMILGATVAAPVLAVAGIAFASYAKDALKNAKELEVKTREAVEKMATARHKLEQVDKVATKVHTHTNNLYETFKGYFDDLKAIDTIVRRNSIDPASIQDNMMQIIENGYSLAAILTDVITTPLFKPVMNDGEIAVDGSGAPKIMVDPDGYQVLNRHALDEVLDTAQDAYQLHKLPA</sequence>
<dbReference type="EMBL" id="MUXU01000027">
    <property type="protein sequence ID" value="OOR90846.1"/>
    <property type="molecule type" value="Genomic_DNA"/>
</dbReference>
<dbReference type="Proteomes" id="UP000190435">
    <property type="component" value="Unassembled WGS sequence"/>
</dbReference>
<feature type="coiled-coil region" evidence="1">
    <location>
        <begin position="29"/>
        <end position="56"/>
    </location>
</feature>
<dbReference type="Proteomes" id="UP000255279">
    <property type="component" value="Unassembled WGS sequence"/>
</dbReference>
<keyword evidence="1" id="KW-0175">Coiled coil</keyword>
<keyword evidence="4" id="KW-1185">Reference proteome</keyword>
<name>A0A1T0A532_9GAMM</name>
<feature type="coiled-coil region" evidence="1">
    <location>
        <begin position="208"/>
        <end position="235"/>
    </location>
</feature>
<organism evidence="2 4">
    <name type="scientific">Moraxella caviae</name>
    <dbReference type="NCBI Taxonomy" id="34060"/>
    <lineage>
        <taxon>Bacteria</taxon>
        <taxon>Pseudomonadati</taxon>
        <taxon>Pseudomonadota</taxon>
        <taxon>Gammaproteobacteria</taxon>
        <taxon>Moraxellales</taxon>
        <taxon>Moraxellaceae</taxon>
        <taxon>Moraxella</taxon>
    </lineage>
</organism>
<proteinExistence type="predicted"/>
<accession>A0A1T0A532</accession>
<evidence type="ECO:0000313" key="5">
    <source>
        <dbReference type="Proteomes" id="UP000255279"/>
    </source>
</evidence>
<evidence type="ECO:0000313" key="4">
    <source>
        <dbReference type="Proteomes" id="UP000190435"/>
    </source>
</evidence>